<reference evidence="1 2" key="1">
    <citation type="submission" date="2015-01" db="EMBL/GenBank/DDBJ databases">
        <title>Evolution of Trichinella species and genotypes.</title>
        <authorList>
            <person name="Korhonen P.K."/>
            <person name="Edoardo P."/>
            <person name="Giuseppe L.R."/>
            <person name="Gasser R.B."/>
        </authorList>
    </citation>
    <scope>NUCLEOTIDE SEQUENCE [LARGE SCALE GENOMIC DNA]</scope>
    <source>
        <strain evidence="1">ISS470</strain>
    </source>
</reference>
<dbReference type="EMBL" id="JYDT01000129">
    <property type="protein sequence ID" value="KRY83851.1"/>
    <property type="molecule type" value="Genomic_DNA"/>
</dbReference>
<name>A0A0V1FCT9_TRIPS</name>
<comment type="caution">
    <text evidence="1">The sequence shown here is derived from an EMBL/GenBank/DDBJ whole genome shotgun (WGS) entry which is preliminary data.</text>
</comment>
<sequence>MTVYDKCTFLEVAINYCKSLQFAIRALFNSDGFLGQCYPRPRVMCFTPSFSIVMTKKKIDVPGYFLKASQHLEFKMYVSVFLKSKCYSHYSNFQKGCICDQCIMEADWLQVC</sequence>
<accession>A0A0V1FCT9</accession>
<gene>
    <name evidence="1" type="ORF">T4D_7678</name>
</gene>
<evidence type="ECO:0000313" key="2">
    <source>
        <dbReference type="Proteomes" id="UP000054995"/>
    </source>
</evidence>
<dbReference type="Proteomes" id="UP000054995">
    <property type="component" value="Unassembled WGS sequence"/>
</dbReference>
<evidence type="ECO:0000313" key="1">
    <source>
        <dbReference type="EMBL" id="KRY83851.1"/>
    </source>
</evidence>
<proteinExistence type="predicted"/>
<protein>
    <submittedName>
        <fullName evidence="1">Uncharacterized protein</fullName>
    </submittedName>
</protein>
<dbReference type="AlphaFoldDB" id="A0A0V1FCT9"/>
<keyword evidence="2" id="KW-1185">Reference proteome</keyword>
<organism evidence="1 2">
    <name type="scientific">Trichinella pseudospiralis</name>
    <name type="common">Parasitic roundworm</name>
    <dbReference type="NCBI Taxonomy" id="6337"/>
    <lineage>
        <taxon>Eukaryota</taxon>
        <taxon>Metazoa</taxon>
        <taxon>Ecdysozoa</taxon>
        <taxon>Nematoda</taxon>
        <taxon>Enoplea</taxon>
        <taxon>Dorylaimia</taxon>
        <taxon>Trichinellida</taxon>
        <taxon>Trichinellidae</taxon>
        <taxon>Trichinella</taxon>
    </lineage>
</organism>